<dbReference type="Gene3D" id="1.10.640.10">
    <property type="entry name" value="Haem peroxidase domain superfamily, animal type"/>
    <property type="match status" value="1"/>
</dbReference>
<evidence type="ECO:0000256" key="2">
    <source>
        <dbReference type="ARBA" id="ARBA00022525"/>
    </source>
</evidence>
<evidence type="ECO:0000256" key="1">
    <source>
        <dbReference type="ARBA" id="ARBA00004613"/>
    </source>
</evidence>
<sequence>MATSVPEHEIYGIKNEDPPKMIEIRSFDGSNNNLANPNWGMSGEPLRRYRTKPNYKDGIGQLRVAPNPRKISNSVCTPQFPLPEPHPVLSSFMWAWGQFLDHEIDLSLEFEKQDAGNRKKDPEEANIEVPADDPVLPNSIIPFRRSRIAEGTGVKGVPRQQVNVLSAYIDASNVFGSSLERAIALRSLDGTGRLKMTKGKFGDMLPFNTPHIVNAMGPLRTNESPGKFFMAGDVRANEHNVLTCLHTLFLREHNRICDELACDRSTQLAHEIMVLGRDEAIYQHARRYVTALEQVITFEEFLPALLGAKAIPAYRGYDNTLDASIATEFSTAAYRLGHDMLHSKLLIACPCGGNAQTIRLDQVFWKPEQIVRRGIDGFLAGLAQTRMEQINAQTIEDVRSNLFRVLNAPGHPGMLMDLAALNIQRGRDHGLPTYNQCRVDYGLKNIQNIKELANIVKDESRLNRLQQAYGSKVNDIDLWIGGLCEAPVKGAIVGPLFSAIIKEQFLRLRNGDRFWYENQEVSGFTTNEIKKLKATRLSDVIKRNTMIIKIQEDVFRVS</sequence>
<dbReference type="Pfam" id="PF03098">
    <property type="entry name" value="An_peroxidase"/>
    <property type="match status" value="1"/>
</dbReference>
<dbReference type="PANTHER" id="PTHR11475">
    <property type="entry name" value="OXIDASE/PEROXIDASE"/>
    <property type="match status" value="1"/>
</dbReference>
<dbReference type="GeneID" id="98647649"/>
<dbReference type="PROSITE" id="PS50292">
    <property type="entry name" value="PEROXIDASE_3"/>
    <property type="match status" value="1"/>
</dbReference>
<gene>
    <name evidence="4" type="ORF">GmarT_31210</name>
</gene>
<evidence type="ECO:0000256" key="3">
    <source>
        <dbReference type="ARBA" id="ARBA00023180"/>
    </source>
</evidence>
<organism evidence="4 5">
    <name type="scientific">Gimesia maris</name>
    <dbReference type="NCBI Taxonomy" id="122"/>
    <lineage>
        <taxon>Bacteria</taxon>
        <taxon>Pseudomonadati</taxon>
        <taxon>Planctomycetota</taxon>
        <taxon>Planctomycetia</taxon>
        <taxon>Planctomycetales</taxon>
        <taxon>Planctomycetaceae</taxon>
        <taxon>Gimesia</taxon>
    </lineage>
</organism>
<dbReference type="InterPro" id="IPR019791">
    <property type="entry name" value="Haem_peroxidase_animal"/>
</dbReference>
<keyword evidence="5" id="KW-1185">Reference proteome</keyword>
<keyword evidence="4" id="KW-0560">Oxidoreductase</keyword>
<dbReference type="CDD" id="cd09822">
    <property type="entry name" value="peroxinectin_like_bacterial"/>
    <property type="match status" value="1"/>
</dbReference>
<comment type="subcellular location">
    <subcellularLocation>
        <location evidence="1">Secreted</location>
    </subcellularLocation>
</comment>
<keyword evidence="2" id="KW-0964">Secreted</keyword>
<name>A0ABX5YNL7_9PLAN</name>
<protein>
    <submittedName>
        <fullName evidence="4">Peroxidase</fullName>
    </submittedName>
</protein>
<dbReference type="RefSeq" id="WP_002643693.1">
    <property type="nucleotide sequence ID" value="NZ_CP042910.1"/>
</dbReference>
<evidence type="ECO:0000313" key="5">
    <source>
        <dbReference type="Proteomes" id="UP000322887"/>
    </source>
</evidence>
<evidence type="ECO:0000313" key="4">
    <source>
        <dbReference type="EMBL" id="QEG17243.1"/>
    </source>
</evidence>
<dbReference type="EMBL" id="CP042910">
    <property type="protein sequence ID" value="QEG17243.1"/>
    <property type="molecule type" value="Genomic_DNA"/>
</dbReference>
<proteinExistence type="predicted"/>
<dbReference type="PRINTS" id="PR00457">
    <property type="entry name" value="ANPEROXIDASE"/>
</dbReference>
<dbReference type="PANTHER" id="PTHR11475:SF4">
    <property type="entry name" value="CHORION PEROXIDASE"/>
    <property type="match status" value="1"/>
</dbReference>
<dbReference type="SUPFAM" id="SSF48113">
    <property type="entry name" value="Heme-dependent peroxidases"/>
    <property type="match status" value="1"/>
</dbReference>
<keyword evidence="3" id="KW-0325">Glycoprotein</keyword>
<keyword evidence="4" id="KW-0575">Peroxidase</keyword>
<dbReference type="Proteomes" id="UP000322887">
    <property type="component" value="Chromosome"/>
</dbReference>
<reference evidence="4 5" key="1">
    <citation type="submission" date="2019-08" db="EMBL/GenBank/DDBJ databases">
        <title>Deep-cultivation of Planctomycetes and their phenomic and genomic characterization uncovers novel biology.</title>
        <authorList>
            <person name="Wiegand S."/>
            <person name="Jogler M."/>
            <person name="Boedeker C."/>
            <person name="Pinto D."/>
            <person name="Vollmers J."/>
            <person name="Rivas-Marin E."/>
            <person name="Kohn T."/>
            <person name="Peeters S.H."/>
            <person name="Heuer A."/>
            <person name="Rast P."/>
            <person name="Oberbeckmann S."/>
            <person name="Bunk B."/>
            <person name="Jeske O."/>
            <person name="Meyerdierks A."/>
            <person name="Storesund J.E."/>
            <person name="Kallscheuer N."/>
            <person name="Luecker S."/>
            <person name="Lage O.M."/>
            <person name="Pohl T."/>
            <person name="Merkel B.J."/>
            <person name="Hornburger P."/>
            <person name="Mueller R.-W."/>
            <person name="Bruemmer F."/>
            <person name="Labrenz M."/>
            <person name="Spormann A.M."/>
            <person name="Op den Camp H."/>
            <person name="Overmann J."/>
            <person name="Amann R."/>
            <person name="Jetten M.S.M."/>
            <person name="Mascher T."/>
            <person name="Medema M.H."/>
            <person name="Devos D.P."/>
            <person name="Kaster A.-K."/>
            <person name="Ovreas L."/>
            <person name="Rohde M."/>
            <person name="Galperin M.Y."/>
            <person name="Jogler C."/>
        </authorList>
    </citation>
    <scope>NUCLEOTIDE SEQUENCE [LARGE SCALE GENOMIC DNA]</scope>
    <source>
        <strain evidence="4 5">DSM 8797</strain>
    </source>
</reference>
<dbReference type="InterPro" id="IPR037120">
    <property type="entry name" value="Haem_peroxidase_sf_animal"/>
</dbReference>
<accession>A0ABX5YNL7</accession>
<dbReference type="InterPro" id="IPR010255">
    <property type="entry name" value="Haem_peroxidase_sf"/>
</dbReference>
<dbReference type="GO" id="GO:0004601">
    <property type="term" value="F:peroxidase activity"/>
    <property type="evidence" value="ECO:0007669"/>
    <property type="project" value="UniProtKB-KW"/>
</dbReference>